<dbReference type="Proteomes" id="UP000799538">
    <property type="component" value="Unassembled WGS sequence"/>
</dbReference>
<proteinExistence type="predicted"/>
<gene>
    <name evidence="1" type="ORF">BDZ85DRAFT_135836</name>
</gene>
<sequence length="169" mass="18321">MHALTLLSAKHLDRVQLAAARANPGATATPSRRLDIHSPRHTLPLPVVRVTAMSTIRSAASTTAMVWSDHLVASIVLLAHYEALFRDPNVYGIHMEGLQRLVEERSGLGRLGVEGILEKMILWIDSNAGLRTLKGRYFSREAFPSAQAHPAPAFGGFGNTKYLITSSGG</sequence>
<dbReference type="AlphaFoldDB" id="A0A6A6G9G2"/>
<accession>A0A6A6G9G2</accession>
<name>A0A6A6G9G2_9PEZI</name>
<dbReference type="OrthoDB" id="4159781at2759"/>
<organism evidence="1 2">
    <name type="scientific">Elsinoe ampelina</name>
    <dbReference type="NCBI Taxonomy" id="302913"/>
    <lineage>
        <taxon>Eukaryota</taxon>
        <taxon>Fungi</taxon>
        <taxon>Dikarya</taxon>
        <taxon>Ascomycota</taxon>
        <taxon>Pezizomycotina</taxon>
        <taxon>Dothideomycetes</taxon>
        <taxon>Dothideomycetidae</taxon>
        <taxon>Myriangiales</taxon>
        <taxon>Elsinoaceae</taxon>
        <taxon>Elsinoe</taxon>
    </lineage>
</organism>
<protein>
    <submittedName>
        <fullName evidence="1">Uncharacterized protein</fullName>
    </submittedName>
</protein>
<keyword evidence="2" id="KW-1185">Reference proteome</keyword>
<evidence type="ECO:0000313" key="2">
    <source>
        <dbReference type="Proteomes" id="UP000799538"/>
    </source>
</evidence>
<dbReference type="EMBL" id="ML992509">
    <property type="protein sequence ID" value="KAF2222010.1"/>
    <property type="molecule type" value="Genomic_DNA"/>
</dbReference>
<evidence type="ECO:0000313" key="1">
    <source>
        <dbReference type="EMBL" id="KAF2222010.1"/>
    </source>
</evidence>
<reference evidence="2" key="1">
    <citation type="journal article" date="2020" name="Stud. Mycol.">
        <title>101 Dothideomycetes genomes: A test case for predicting lifestyles and emergence of pathogens.</title>
        <authorList>
            <person name="Haridas S."/>
            <person name="Albert R."/>
            <person name="Binder M."/>
            <person name="Bloem J."/>
            <person name="LaButti K."/>
            <person name="Salamov A."/>
            <person name="Andreopoulos B."/>
            <person name="Baker S."/>
            <person name="Barry K."/>
            <person name="Bills G."/>
            <person name="Bluhm B."/>
            <person name="Cannon C."/>
            <person name="Castanera R."/>
            <person name="Culley D."/>
            <person name="Daum C."/>
            <person name="Ezra D."/>
            <person name="Gonzalez J."/>
            <person name="Henrissat B."/>
            <person name="Kuo A."/>
            <person name="Liang C."/>
            <person name="Lipzen A."/>
            <person name="Lutzoni F."/>
            <person name="Magnuson J."/>
            <person name="Mondo S."/>
            <person name="Nolan M."/>
            <person name="Ohm R."/>
            <person name="Pangilinan J."/>
            <person name="Park H.-J."/>
            <person name="Ramirez L."/>
            <person name="Alfaro M."/>
            <person name="Sun H."/>
            <person name="Tritt A."/>
            <person name="Yoshinaga Y."/>
            <person name="Zwiers L.-H."/>
            <person name="Turgeon B."/>
            <person name="Goodwin S."/>
            <person name="Spatafora J."/>
            <person name="Crous P."/>
            <person name="Grigoriev I."/>
        </authorList>
    </citation>
    <scope>NUCLEOTIDE SEQUENCE [LARGE SCALE GENOMIC DNA]</scope>
    <source>
        <strain evidence="2">CECT 20119</strain>
    </source>
</reference>